<organism evidence="12 13">
    <name type="scientific">Oleiphilus messinensis</name>
    <dbReference type="NCBI Taxonomy" id="141451"/>
    <lineage>
        <taxon>Bacteria</taxon>
        <taxon>Pseudomonadati</taxon>
        <taxon>Pseudomonadota</taxon>
        <taxon>Gammaproteobacteria</taxon>
        <taxon>Oceanospirillales</taxon>
        <taxon>Oleiphilaceae</taxon>
        <taxon>Oleiphilus</taxon>
    </lineage>
</organism>
<keyword evidence="6 10" id="KW-0028">Amino-acid biosynthesis</keyword>
<dbReference type="Gene3D" id="3.30.160.270">
    <property type="match status" value="1"/>
</dbReference>
<dbReference type="EMBL" id="CP021425">
    <property type="protein sequence ID" value="ARU54536.1"/>
    <property type="molecule type" value="Genomic_DNA"/>
</dbReference>
<dbReference type="EC" id="2.3.3.13" evidence="4 10"/>
<keyword evidence="10" id="KW-0460">Magnesium</keyword>
<reference evidence="12 13" key="1">
    <citation type="submission" date="2017-05" db="EMBL/GenBank/DDBJ databases">
        <title>Genomic insights into alkan degradation activity of Oleiphilus messinensis.</title>
        <authorList>
            <person name="Kozyavkin S.A."/>
            <person name="Slesarev A.I."/>
            <person name="Golyshin P.N."/>
            <person name="Korzhenkov A."/>
            <person name="Golyshina O.N."/>
            <person name="Toshchakov S.V."/>
        </authorList>
    </citation>
    <scope>NUCLEOTIDE SEQUENCE [LARGE SCALE GENOMIC DNA]</scope>
    <source>
        <strain evidence="12 13">ME102</strain>
    </source>
</reference>
<comment type="subunit">
    <text evidence="10">Homodimer.</text>
</comment>
<sequence>MQSDQDNANQTSNFTHEKYRPFPKVSLPDRQWPDQEITAAPLWCSVDLRDGNQALIEPMSVTQKKLMFSLLVKIGFKEIEVGFPAASQPDFDFVRWLIEAEQIPEDVTIQVLTQARPELIERTFDALRGVHRAVVHVYNSTSTVQRQQVFEMDREGIKNIAIRGAQKVQEQAARYPETEWVFQYSPESFTGTELDYAVDVVNAVTAIWQPTKQNPVIINLPATVEMATPNIFADQIEWFNRQVERREAIILSVHTHNDRGCAVAAAELAVMAGADRVEGTLMGNGERTGNMDIITMAMNLYSQGIDPELQLGDMDEIIRVVRECTQLPVHPRHPYAGELVYTAFSGSHQDAIKKCLAKRKTGDAWNVAYLPIDPADIGRSYQEVIRVNSQSGKGGVAYMLERDYGLALPRWLQIDFSPMVQQAAEVSGGEVTGAQIRQLFDQRYVNHNAPVCIGAFEVKRTTHDELHAQLFIDGQMNELNGIGHGSLDALANGLKQQFGIDIVVQEYSEHAIKDGTSGTEADAIAYVQARIAGELYCGAAIHEDIMTASINALLCAANQYLAEHQQAVAC</sequence>
<dbReference type="Pfam" id="PF08502">
    <property type="entry name" value="LeuA_dimer"/>
    <property type="match status" value="1"/>
</dbReference>
<comment type="catalytic activity">
    <reaction evidence="1 10">
        <text>3-methyl-2-oxobutanoate + acetyl-CoA + H2O = (2S)-2-isopropylmalate + CoA + H(+)</text>
        <dbReference type="Rhea" id="RHEA:21524"/>
        <dbReference type="ChEBI" id="CHEBI:1178"/>
        <dbReference type="ChEBI" id="CHEBI:11851"/>
        <dbReference type="ChEBI" id="CHEBI:15377"/>
        <dbReference type="ChEBI" id="CHEBI:15378"/>
        <dbReference type="ChEBI" id="CHEBI:57287"/>
        <dbReference type="ChEBI" id="CHEBI:57288"/>
        <dbReference type="EC" id="2.3.3.13"/>
    </reaction>
</comment>
<dbReference type="Gene3D" id="3.20.20.70">
    <property type="entry name" value="Aldolase class I"/>
    <property type="match status" value="1"/>
</dbReference>
<dbReference type="NCBIfam" id="NF002991">
    <property type="entry name" value="PRK03739.1"/>
    <property type="match status" value="1"/>
</dbReference>
<comment type="cofactor">
    <cofactor evidence="10">
        <name>Mg(2+)</name>
        <dbReference type="ChEBI" id="CHEBI:18420"/>
    </cofactor>
</comment>
<feature type="domain" description="Pyruvate carboxyltransferase" evidence="11">
    <location>
        <begin position="41"/>
        <end position="315"/>
    </location>
</feature>
<dbReference type="CDD" id="cd07942">
    <property type="entry name" value="DRE_TIM_LeuA"/>
    <property type="match status" value="1"/>
</dbReference>
<name>A0A1Y0I422_9GAMM</name>
<dbReference type="GO" id="GO:0000287">
    <property type="term" value="F:magnesium ion binding"/>
    <property type="evidence" value="ECO:0007669"/>
    <property type="project" value="UniProtKB-UniRule"/>
</dbReference>
<evidence type="ECO:0000256" key="7">
    <source>
        <dbReference type="ARBA" id="ARBA00022679"/>
    </source>
</evidence>
<evidence type="ECO:0000256" key="2">
    <source>
        <dbReference type="ARBA" id="ARBA00004689"/>
    </source>
</evidence>
<dbReference type="PROSITE" id="PS50991">
    <property type="entry name" value="PYR_CT"/>
    <property type="match status" value="1"/>
</dbReference>
<keyword evidence="13" id="KW-1185">Reference proteome</keyword>
<evidence type="ECO:0000256" key="9">
    <source>
        <dbReference type="ARBA" id="ARBA00023304"/>
    </source>
</evidence>
<feature type="binding site" evidence="10">
    <location>
        <position position="290"/>
    </location>
    <ligand>
        <name>Mg(2+)</name>
        <dbReference type="ChEBI" id="CHEBI:18420"/>
    </ligand>
</feature>
<dbReference type="SUPFAM" id="SSF51569">
    <property type="entry name" value="Aldolase"/>
    <property type="match status" value="1"/>
</dbReference>
<dbReference type="PROSITE" id="PS00815">
    <property type="entry name" value="AIPM_HOMOCIT_SYNTH_1"/>
    <property type="match status" value="1"/>
</dbReference>
<evidence type="ECO:0000256" key="5">
    <source>
        <dbReference type="ARBA" id="ARBA00022430"/>
    </source>
</evidence>
<evidence type="ECO:0000256" key="3">
    <source>
        <dbReference type="ARBA" id="ARBA00009767"/>
    </source>
</evidence>
<dbReference type="InterPro" id="IPR000891">
    <property type="entry name" value="PYR_CT"/>
</dbReference>
<evidence type="ECO:0000256" key="10">
    <source>
        <dbReference type="HAMAP-Rule" id="MF_00572"/>
    </source>
</evidence>
<comment type="pathway">
    <text evidence="2 10">Amino-acid biosynthesis; L-leucine biosynthesis; L-leucine from 3-methyl-2-oxobutanoate: step 1/4.</text>
</comment>
<protein>
    <recommendedName>
        <fullName evidence="4 10">2-isopropylmalate synthase</fullName>
        <ecNumber evidence="4 10">2.3.3.13</ecNumber>
    </recommendedName>
    <alternativeName>
        <fullName evidence="10">Alpha-IPM synthase</fullName>
    </alternativeName>
    <alternativeName>
        <fullName evidence="10">Alpha-isopropylmalate synthase</fullName>
    </alternativeName>
</protein>
<dbReference type="Pfam" id="PF00682">
    <property type="entry name" value="HMGL-like"/>
    <property type="match status" value="1"/>
</dbReference>
<keyword evidence="5 10" id="KW-0432">Leucine biosynthesis</keyword>
<dbReference type="AlphaFoldDB" id="A0A1Y0I422"/>
<comment type="function">
    <text evidence="10">Catalyzes the condensation of the acetyl group of acetyl-CoA with 3-methyl-2-oxobutanoate (2-ketoisovalerate) to form 3-carboxy-3-hydroxy-4-methylpentanoate (2-isopropylmalate).</text>
</comment>
<dbReference type="SUPFAM" id="SSF110921">
    <property type="entry name" value="2-isopropylmalate synthase LeuA, allosteric (dimerisation) domain"/>
    <property type="match status" value="1"/>
</dbReference>
<dbReference type="RefSeq" id="WP_087459727.1">
    <property type="nucleotide sequence ID" value="NZ_CP021425.1"/>
</dbReference>
<evidence type="ECO:0000256" key="6">
    <source>
        <dbReference type="ARBA" id="ARBA00022605"/>
    </source>
</evidence>
<dbReference type="UniPathway" id="UPA00048">
    <property type="reaction ID" value="UER00070"/>
</dbReference>
<evidence type="ECO:0000259" key="11">
    <source>
        <dbReference type="PROSITE" id="PS50991"/>
    </source>
</evidence>
<dbReference type="Proteomes" id="UP000196027">
    <property type="component" value="Chromosome"/>
</dbReference>
<dbReference type="GO" id="GO:0009098">
    <property type="term" value="P:L-leucine biosynthetic process"/>
    <property type="evidence" value="ECO:0007669"/>
    <property type="project" value="UniProtKB-UniRule"/>
</dbReference>
<evidence type="ECO:0000313" key="13">
    <source>
        <dbReference type="Proteomes" id="UP000196027"/>
    </source>
</evidence>
<accession>A0A1Y0I422</accession>
<dbReference type="InterPro" id="IPR039371">
    <property type="entry name" value="LeuA_N_DRE-TIM"/>
</dbReference>
<dbReference type="Pfam" id="PF22615">
    <property type="entry name" value="IPMS_D2"/>
    <property type="match status" value="1"/>
</dbReference>
<dbReference type="InterPro" id="IPR054692">
    <property type="entry name" value="LeuA-like_post-cat"/>
</dbReference>
<comment type="subcellular location">
    <subcellularLocation>
        <location evidence="10">Cytoplasm</location>
    </subcellularLocation>
</comment>
<keyword evidence="7 10" id="KW-0808">Transferase</keyword>
<dbReference type="InterPro" id="IPR002034">
    <property type="entry name" value="AIPM/Hcit_synth_CS"/>
</dbReference>
<dbReference type="PROSITE" id="PS00816">
    <property type="entry name" value="AIPM_HOMOCIT_SYNTH_2"/>
    <property type="match status" value="1"/>
</dbReference>
<dbReference type="PANTHER" id="PTHR46911">
    <property type="match status" value="1"/>
</dbReference>
<evidence type="ECO:0000256" key="8">
    <source>
        <dbReference type="ARBA" id="ARBA00022723"/>
    </source>
</evidence>
<dbReference type="OrthoDB" id="9803573at2"/>
<comment type="similarity">
    <text evidence="3 10">Belongs to the alpha-IPM synthase/homocitrate synthase family. LeuA type 2 subfamily.</text>
</comment>
<keyword evidence="9 10" id="KW-0100">Branched-chain amino acid biosynthesis</keyword>
<keyword evidence="10" id="KW-0963">Cytoplasm</keyword>
<dbReference type="GO" id="GO:0003985">
    <property type="term" value="F:acetyl-CoA C-acetyltransferase activity"/>
    <property type="evidence" value="ECO:0007669"/>
    <property type="project" value="UniProtKB-UniRule"/>
</dbReference>
<dbReference type="GO" id="GO:0005737">
    <property type="term" value="C:cytoplasm"/>
    <property type="evidence" value="ECO:0007669"/>
    <property type="project" value="UniProtKB-SubCell"/>
</dbReference>
<evidence type="ECO:0000256" key="4">
    <source>
        <dbReference type="ARBA" id="ARBA00012973"/>
    </source>
</evidence>
<dbReference type="GO" id="GO:0003852">
    <property type="term" value="F:2-isopropylmalate synthase activity"/>
    <property type="evidence" value="ECO:0007669"/>
    <property type="project" value="UniProtKB-UniRule"/>
</dbReference>
<dbReference type="NCBIfam" id="TIGR00970">
    <property type="entry name" value="leuA_yeast"/>
    <property type="match status" value="1"/>
</dbReference>
<dbReference type="InterPro" id="IPR005668">
    <property type="entry name" value="IPM_Synthase"/>
</dbReference>
<dbReference type="InterPro" id="IPR013709">
    <property type="entry name" value="2-isopropylmalate_synth_dimer"/>
</dbReference>
<gene>
    <name evidence="10" type="primary">leuA</name>
    <name evidence="12" type="ORF">OLMES_0432</name>
</gene>
<feature type="region of interest" description="Regulatory domain" evidence="10">
    <location>
        <begin position="447"/>
        <end position="570"/>
    </location>
</feature>
<evidence type="ECO:0000256" key="1">
    <source>
        <dbReference type="ARBA" id="ARBA00000064"/>
    </source>
</evidence>
<keyword evidence="8 10" id="KW-0479">Metal-binding</keyword>
<dbReference type="HAMAP" id="MF_00572">
    <property type="entry name" value="LeuA_type2"/>
    <property type="match status" value="1"/>
</dbReference>
<dbReference type="InterPro" id="IPR013785">
    <property type="entry name" value="Aldolase_TIM"/>
</dbReference>
<dbReference type="SUPFAM" id="SSF89000">
    <property type="entry name" value="post-HMGL domain-like"/>
    <property type="match status" value="1"/>
</dbReference>
<feature type="binding site" evidence="10">
    <location>
        <position position="50"/>
    </location>
    <ligand>
        <name>Mg(2+)</name>
        <dbReference type="ChEBI" id="CHEBI:18420"/>
    </ligand>
</feature>
<feature type="binding site" evidence="10">
    <location>
        <position position="256"/>
    </location>
    <ligand>
        <name>Mg(2+)</name>
        <dbReference type="ChEBI" id="CHEBI:18420"/>
    </ligand>
</feature>
<dbReference type="SMART" id="SM00917">
    <property type="entry name" value="LeuA_dimer"/>
    <property type="match status" value="1"/>
</dbReference>
<proteinExistence type="inferred from homology"/>
<evidence type="ECO:0000313" key="12">
    <source>
        <dbReference type="EMBL" id="ARU54536.1"/>
    </source>
</evidence>
<dbReference type="KEGG" id="ome:OLMES_0432"/>
<dbReference type="InterPro" id="IPR036230">
    <property type="entry name" value="LeuA_allosteric_dom_sf"/>
</dbReference>
<dbReference type="PANTHER" id="PTHR46911:SF1">
    <property type="entry name" value="2-ISOPROPYLMALATE SYNTHASE"/>
    <property type="match status" value="1"/>
</dbReference>
<feature type="binding site" evidence="10">
    <location>
        <position position="254"/>
    </location>
    <ligand>
        <name>Mg(2+)</name>
        <dbReference type="ChEBI" id="CHEBI:18420"/>
    </ligand>
</feature>